<dbReference type="PROSITE" id="PS51900">
    <property type="entry name" value="CB"/>
    <property type="match status" value="1"/>
</dbReference>
<dbReference type="PROSITE" id="PS51898">
    <property type="entry name" value="TYR_RECOMBINASE"/>
    <property type="match status" value="1"/>
</dbReference>
<feature type="domain" description="Tyr recombinase" evidence="6">
    <location>
        <begin position="92"/>
        <end position="247"/>
    </location>
</feature>
<organism evidence="8 9">
    <name type="scientific">Flavobacterium columnare</name>
    <dbReference type="NCBI Taxonomy" id="996"/>
    <lineage>
        <taxon>Bacteria</taxon>
        <taxon>Pseudomonadati</taxon>
        <taxon>Bacteroidota</taxon>
        <taxon>Flavobacteriia</taxon>
        <taxon>Flavobacteriales</taxon>
        <taxon>Flavobacteriaceae</taxon>
        <taxon>Flavobacterium</taxon>
    </lineage>
</organism>
<dbReference type="GO" id="GO:0006310">
    <property type="term" value="P:DNA recombination"/>
    <property type="evidence" value="ECO:0007669"/>
    <property type="project" value="UniProtKB-KW"/>
</dbReference>
<evidence type="ECO:0000313" key="8">
    <source>
        <dbReference type="EMBL" id="OWP75270.1"/>
    </source>
</evidence>
<dbReference type="InterPro" id="IPR044068">
    <property type="entry name" value="CB"/>
</dbReference>
<sequence length="247" mass="28839">MVNQLNLLGYSQSTIRCYVQELAQFLYFIKDKKASECKLEDITEFLLHCLSALKLKENTIHSRINGIKFYFEEILKQPKIALEIPRPKKQLKLPKALHSTEIKAIFNVTENLKHNTILKLCYGMGLRVSEIVQLRIYDIDSKNMRVHVQKGKGKKDRYVNLPESILSQLRKYYHEYKPKEYLFEGQYGGQYSIRSIQKNFKEALCKAGIRKPIGIHSLRHSYATHLLENGTDIGSPIYELYDIILQK</sequence>
<keyword evidence="2" id="KW-0229">DNA integration</keyword>
<dbReference type="Pfam" id="PF00589">
    <property type="entry name" value="Phage_integrase"/>
    <property type="match status" value="1"/>
</dbReference>
<keyword evidence="3 5" id="KW-0238">DNA-binding</keyword>
<comment type="similarity">
    <text evidence="1">Belongs to the 'phage' integrase family.</text>
</comment>
<dbReference type="InterPro" id="IPR050090">
    <property type="entry name" value="Tyrosine_recombinase_XerCD"/>
</dbReference>
<dbReference type="InterPro" id="IPR013762">
    <property type="entry name" value="Integrase-like_cat_sf"/>
</dbReference>
<dbReference type="Pfam" id="PF13495">
    <property type="entry name" value="Phage_int_SAM_4"/>
    <property type="match status" value="1"/>
</dbReference>
<evidence type="ECO:0000313" key="9">
    <source>
        <dbReference type="Proteomes" id="UP000198034"/>
    </source>
</evidence>
<comment type="caution">
    <text evidence="8">The sequence shown here is derived from an EMBL/GenBank/DDBJ whole genome shotgun (WGS) entry which is preliminary data.</text>
</comment>
<dbReference type="SUPFAM" id="SSF56349">
    <property type="entry name" value="DNA breaking-rejoining enzymes"/>
    <property type="match status" value="1"/>
</dbReference>
<protein>
    <recommendedName>
        <fullName evidence="10">Integrase</fullName>
    </recommendedName>
</protein>
<evidence type="ECO:0000256" key="4">
    <source>
        <dbReference type="ARBA" id="ARBA00023172"/>
    </source>
</evidence>
<dbReference type="GO" id="GO:0015074">
    <property type="term" value="P:DNA integration"/>
    <property type="evidence" value="ECO:0007669"/>
    <property type="project" value="UniProtKB-KW"/>
</dbReference>
<feature type="domain" description="Core-binding (CB)" evidence="7">
    <location>
        <begin position="1"/>
        <end position="75"/>
    </location>
</feature>
<proteinExistence type="inferred from homology"/>
<evidence type="ECO:0000256" key="5">
    <source>
        <dbReference type="PROSITE-ProRule" id="PRU01248"/>
    </source>
</evidence>
<dbReference type="Gene3D" id="1.10.150.130">
    <property type="match status" value="1"/>
</dbReference>
<dbReference type="EMBL" id="MTCY01000044">
    <property type="protein sequence ID" value="OWP75270.1"/>
    <property type="molecule type" value="Genomic_DNA"/>
</dbReference>
<dbReference type="AlphaFoldDB" id="A0A246G8J6"/>
<dbReference type="PANTHER" id="PTHR30349">
    <property type="entry name" value="PHAGE INTEGRASE-RELATED"/>
    <property type="match status" value="1"/>
</dbReference>
<dbReference type="InterPro" id="IPR011010">
    <property type="entry name" value="DNA_brk_join_enz"/>
</dbReference>
<name>A0A246G8J6_9FLAO</name>
<evidence type="ECO:0000256" key="1">
    <source>
        <dbReference type="ARBA" id="ARBA00008857"/>
    </source>
</evidence>
<evidence type="ECO:0000256" key="2">
    <source>
        <dbReference type="ARBA" id="ARBA00022908"/>
    </source>
</evidence>
<accession>A0A246G8J6</accession>
<dbReference type="InterPro" id="IPR004107">
    <property type="entry name" value="Integrase_SAM-like_N"/>
</dbReference>
<keyword evidence="4" id="KW-0233">DNA recombination</keyword>
<dbReference type="GO" id="GO:0003677">
    <property type="term" value="F:DNA binding"/>
    <property type="evidence" value="ECO:0007669"/>
    <property type="project" value="UniProtKB-UniRule"/>
</dbReference>
<evidence type="ECO:0000259" key="6">
    <source>
        <dbReference type="PROSITE" id="PS51898"/>
    </source>
</evidence>
<gene>
    <name evidence="8" type="ORF">BWK62_12435</name>
</gene>
<dbReference type="PANTHER" id="PTHR30349:SF41">
    <property type="entry name" value="INTEGRASE_RECOMBINASE PROTEIN MJ0367-RELATED"/>
    <property type="match status" value="1"/>
</dbReference>
<dbReference type="InterPro" id="IPR002104">
    <property type="entry name" value="Integrase_catalytic"/>
</dbReference>
<evidence type="ECO:0008006" key="10">
    <source>
        <dbReference type="Google" id="ProtNLM"/>
    </source>
</evidence>
<reference evidence="8 9" key="1">
    <citation type="journal article" date="2017" name="Infect. Genet. Evol.">
        <title>Comparative genome analysis of fish pathogen Flavobacterium columnare reveals extensive sequence diversity within the species.</title>
        <authorList>
            <person name="Kayansamruaj P."/>
            <person name="Dong H.T."/>
            <person name="Hirono I."/>
            <person name="Kondo H."/>
            <person name="Senapin S."/>
            <person name="Rodkhum C."/>
        </authorList>
    </citation>
    <scope>NUCLEOTIDE SEQUENCE [LARGE SCALE GENOMIC DNA]</scope>
    <source>
        <strain evidence="8 9">1214</strain>
    </source>
</reference>
<dbReference type="Gene3D" id="1.10.443.10">
    <property type="entry name" value="Intergrase catalytic core"/>
    <property type="match status" value="1"/>
</dbReference>
<dbReference type="Proteomes" id="UP000198034">
    <property type="component" value="Unassembled WGS sequence"/>
</dbReference>
<evidence type="ECO:0000259" key="7">
    <source>
        <dbReference type="PROSITE" id="PS51900"/>
    </source>
</evidence>
<dbReference type="InterPro" id="IPR010998">
    <property type="entry name" value="Integrase_recombinase_N"/>
</dbReference>
<evidence type="ECO:0000256" key="3">
    <source>
        <dbReference type="ARBA" id="ARBA00023125"/>
    </source>
</evidence>